<dbReference type="EMBL" id="MN740952">
    <property type="protein sequence ID" value="QHU19509.1"/>
    <property type="molecule type" value="Genomic_DNA"/>
</dbReference>
<accession>A0A6C0KPF6</accession>
<evidence type="ECO:0000313" key="1">
    <source>
        <dbReference type="EMBL" id="QHU19509.1"/>
    </source>
</evidence>
<reference evidence="1" key="1">
    <citation type="journal article" date="2020" name="Nature">
        <title>Giant virus diversity and host interactions through global metagenomics.</title>
        <authorList>
            <person name="Schulz F."/>
            <person name="Roux S."/>
            <person name="Paez-Espino D."/>
            <person name="Jungbluth S."/>
            <person name="Walsh D.A."/>
            <person name="Denef V.J."/>
            <person name="McMahon K.D."/>
            <person name="Konstantinidis K.T."/>
            <person name="Eloe-Fadrosh E.A."/>
            <person name="Kyrpides N.C."/>
            <person name="Woyke T."/>
        </authorList>
    </citation>
    <scope>NUCLEOTIDE SEQUENCE</scope>
    <source>
        <strain evidence="1">GVMAG-S-3300013014-113</strain>
    </source>
</reference>
<sequence length="220" mass="25116">MTLKHILATILILLGALFYTNTNTNTNNGDCVYIRGGGFSGFWYYYGYLQNNKIANIANKPIYCYSSGCVAYVASISNNNNNNFSYVYDFAHNLVIDYNNNKINSYEVKEIYINFIANSISNIENYNLNILTSNYLGQCTIKKPASISELIVALDETTNIPIITTKLNFSKKIDGICCITFINKCATIIELPYDYKIYRNVFNINLSYEDVIYFLTYINL</sequence>
<proteinExistence type="predicted"/>
<name>A0A6C0KPF6_9ZZZZ</name>
<protein>
    <submittedName>
        <fullName evidence="1">Uncharacterized protein</fullName>
    </submittedName>
</protein>
<organism evidence="1">
    <name type="scientific">viral metagenome</name>
    <dbReference type="NCBI Taxonomy" id="1070528"/>
    <lineage>
        <taxon>unclassified sequences</taxon>
        <taxon>metagenomes</taxon>
        <taxon>organismal metagenomes</taxon>
    </lineage>
</organism>
<dbReference type="AlphaFoldDB" id="A0A6C0KPF6"/>